<keyword evidence="7" id="KW-0963">Cytoplasm</keyword>
<feature type="binding site" evidence="7">
    <location>
        <position position="22"/>
    </location>
    <ligand>
        <name>3-phosphoshikimate</name>
        <dbReference type="ChEBI" id="CHEBI:145989"/>
    </ligand>
</feature>
<sequence>MQITIGACGPVHLSCIAPPSKSFTHRALIIAALANGESEIIGQLDADDTRMTARALMQLGIRLEWGKESIKVQGKGGVLTSPAEEINIQDSGTSMRLLTAVSLLADGPVTLTGSARMQERPLGPLIDTLNTAGAKISSLNHPGCPPIRIEGSIPGGDISIDGSISSQFISSLLIAAPYANQETRIHLIGEPVSLPYILMTIDSMHAFGAKVVVDENPSRETVFIVSPDYQYKPRTYHIEGDFSSASYWFALAALCGGTATVSDLNPFSTQGDRRLVDILEKMGCSCSKEKNSITITRDMDTPLTGIEVNMADCPDIVQTVCMVAATAITTTRIIGVHHLRIKESDRIAAIANGLRSLGGIIETDEDAITIHPAPLHGGVIHPHNDHRTAMSFAILGCFIGGVTILDAGCVTKSYPGFWEELRRIWQNAVLC</sequence>
<keyword evidence="10" id="KW-1185">Reference proteome</keyword>
<feature type="binding site" evidence="7">
    <location>
        <position position="166"/>
    </location>
    <ligand>
        <name>3-phosphoshikimate</name>
        <dbReference type="ChEBI" id="CHEBI:145989"/>
    </ligand>
</feature>
<feature type="active site" description="Proton acceptor" evidence="7">
    <location>
        <position position="315"/>
    </location>
</feature>
<comment type="caution">
    <text evidence="7">Lacks conserved residue(s) required for the propagation of feature annotation.</text>
</comment>
<feature type="binding site" evidence="7">
    <location>
        <position position="92"/>
    </location>
    <ligand>
        <name>phosphoenolpyruvate</name>
        <dbReference type="ChEBI" id="CHEBI:58702"/>
    </ligand>
</feature>
<feature type="binding site" evidence="7">
    <location>
        <position position="167"/>
    </location>
    <ligand>
        <name>3-phosphoshikimate</name>
        <dbReference type="ChEBI" id="CHEBI:145989"/>
    </ligand>
</feature>
<keyword evidence="4 7" id="KW-0808">Transferase</keyword>
<feature type="domain" description="Enolpyruvate transferase" evidence="8">
    <location>
        <begin position="17"/>
        <end position="421"/>
    </location>
</feature>
<evidence type="ECO:0000313" key="10">
    <source>
        <dbReference type="Proteomes" id="UP000680656"/>
    </source>
</evidence>
<comment type="catalytic activity">
    <reaction evidence="6">
        <text>3-phosphoshikimate + phosphoenolpyruvate = 5-O-(1-carboxyvinyl)-3-phosphoshikimate + phosphate</text>
        <dbReference type="Rhea" id="RHEA:21256"/>
        <dbReference type="ChEBI" id="CHEBI:43474"/>
        <dbReference type="ChEBI" id="CHEBI:57701"/>
        <dbReference type="ChEBI" id="CHEBI:58702"/>
        <dbReference type="ChEBI" id="CHEBI:145989"/>
        <dbReference type="EC" id="2.5.1.19"/>
    </reaction>
    <physiologicalReaction direction="left-to-right" evidence="6">
        <dbReference type="Rhea" id="RHEA:21257"/>
    </physiologicalReaction>
</comment>
<feature type="binding site" evidence="7">
    <location>
        <position position="165"/>
    </location>
    <ligand>
        <name>3-phosphoshikimate</name>
        <dbReference type="ChEBI" id="CHEBI:145989"/>
    </ligand>
</feature>
<dbReference type="AlphaFoldDB" id="A0A8E7AZ07"/>
<feature type="binding site" evidence="7">
    <location>
        <position position="21"/>
    </location>
    <ligand>
        <name>3-phosphoshikimate</name>
        <dbReference type="ChEBI" id="CHEBI:145989"/>
    </ligand>
</feature>
<accession>A0A8E7AZ07</accession>
<gene>
    <name evidence="7 9" type="primary">aroA</name>
    <name evidence="9" type="ORF">KHC33_11790</name>
</gene>
<dbReference type="PANTHER" id="PTHR21090:SF5">
    <property type="entry name" value="PENTAFUNCTIONAL AROM POLYPEPTIDE"/>
    <property type="match status" value="1"/>
</dbReference>
<dbReference type="GO" id="GO:0003866">
    <property type="term" value="F:3-phosphoshikimate 1-carboxyvinyltransferase activity"/>
    <property type="evidence" value="ECO:0007669"/>
    <property type="project" value="UniProtKB-UniRule"/>
</dbReference>
<feature type="binding site" evidence="7">
    <location>
        <position position="21"/>
    </location>
    <ligand>
        <name>phosphoenolpyruvate</name>
        <dbReference type="ChEBI" id="CHEBI:58702"/>
    </ligand>
</feature>
<dbReference type="InterPro" id="IPR001986">
    <property type="entry name" value="Enolpyruvate_Tfrase_dom"/>
</dbReference>
<dbReference type="InterPro" id="IPR023193">
    <property type="entry name" value="EPSP_synthase_CS"/>
</dbReference>
<dbReference type="Proteomes" id="UP000680656">
    <property type="component" value="Chromosome"/>
</dbReference>
<comment type="similarity">
    <text evidence="2 7">Belongs to the EPSP synthase family.</text>
</comment>
<dbReference type="HAMAP" id="MF_00210">
    <property type="entry name" value="EPSP_synth"/>
    <property type="match status" value="1"/>
</dbReference>
<comment type="function">
    <text evidence="7">Catalyzes the transfer of the enolpyruvyl moiety of phosphoenolpyruvate (PEP) to the 5-hydroxyl of shikimate-3-phosphate (S3P) to produce enolpyruvyl shikimate-3-phosphate and inorganic phosphate.</text>
</comment>
<dbReference type="KEGG" id="mrtj:KHC33_11790"/>
<dbReference type="SUPFAM" id="SSF55205">
    <property type="entry name" value="EPT/RTPC-like"/>
    <property type="match status" value="1"/>
</dbReference>
<dbReference type="UniPathway" id="UPA00053">
    <property type="reaction ID" value="UER00089"/>
</dbReference>
<dbReference type="GeneID" id="65097876"/>
<dbReference type="EC" id="2.5.1.19" evidence="7"/>
<dbReference type="CDD" id="cd01556">
    <property type="entry name" value="EPSP_synthase"/>
    <property type="match status" value="1"/>
</dbReference>
<dbReference type="InterPro" id="IPR036968">
    <property type="entry name" value="Enolpyruvate_Tfrase_sf"/>
</dbReference>
<keyword evidence="5 7" id="KW-0057">Aromatic amino acid biosynthesis</keyword>
<name>A0A8E7AZ07_9EURY</name>
<reference evidence="9 10" key="1">
    <citation type="submission" date="2021-05" db="EMBL/GenBank/DDBJ databases">
        <title>A novel Methanospirillum isolate from a pyrite-forming mixed culture.</title>
        <authorList>
            <person name="Bunk B."/>
            <person name="Sproer C."/>
            <person name="Spring S."/>
            <person name="Pester M."/>
        </authorList>
    </citation>
    <scope>NUCLEOTIDE SEQUENCE [LARGE SCALE GENOMIC DNA]</scope>
    <source>
        <strain evidence="9 10">J.3.6.1-F.2.7.3</strain>
    </source>
</reference>
<evidence type="ECO:0000256" key="3">
    <source>
        <dbReference type="ARBA" id="ARBA00022605"/>
    </source>
</evidence>
<feature type="binding site" evidence="7">
    <location>
        <position position="342"/>
    </location>
    <ligand>
        <name>3-phosphoshikimate</name>
        <dbReference type="ChEBI" id="CHEBI:145989"/>
    </ligand>
</feature>
<dbReference type="InterPro" id="IPR006264">
    <property type="entry name" value="EPSP_synthase"/>
</dbReference>
<feature type="binding site" evidence="7">
    <location>
        <position position="167"/>
    </location>
    <ligand>
        <name>phosphoenolpyruvate</name>
        <dbReference type="ChEBI" id="CHEBI:58702"/>
    </ligand>
</feature>
<evidence type="ECO:0000256" key="5">
    <source>
        <dbReference type="ARBA" id="ARBA00023141"/>
    </source>
</evidence>
<keyword evidence="3 7" id="KW-0028">Amino-acid biosynthesis</keyword>
<feature type="binding site" evidence="7">
    <location>
        <position position="387"/>
    </location>
    <ligand>
        <name>phosphoenolpyruvate</name>
        <dbReference type="ChEBI" id="CHEBI:58702"/>
    </ligand>
</feature>
<dbReference type="Pfam" id="PF00275">
    <property type="entry name" value="EPSP_synthase"/>
    <property type="match status" value="1"/>
</dbReference>
<dbReference type="PANTHER" id="PTHR21090">
    <property type="entry name" value="AROM/DEHYDROQUINATE SYNTHASE"/>
    <property type="match status" value="1"/>
</dbReference>
<comment type="subcellular location">
    <subcellularLocation>
        <location evidence="7">Cytoplasm</location>
    </subcellularLocation>
</comment>
<feature type="binding site" evidence="7">
    <location>
        <position position="120"/>
    </location>
    <ligand>
        <name>phosphoenolpyruvate</name>
        <dbReference type="ChEBI" id="CHEBI:58702"/>
    </ligand>
</feature>
<dbReference type="InterPro" id="IPR013792">
    <property type="entry name" value="RNA3'P_cycl/enolpyr_Trfase_a/b"/>
</dbReference>
<organism evidence="9 10">
    <name type="scientific">Methanospirillum purgamenti</name>
    <dbReference type="NCBI Taxonomy" id="2834276"/>
    <lineage>
        <taxon>Archaea</taxon>
        <taxon>Methanobacteriati</taxon>
        <taxon>Methanobacteriota</taxon>
        <taxon>Stenosarchaea group</taxon>
        <taxon>Methanomicrobia</taxon>
        <taxon>Methanomicrobiales</taxon>
        <taxon>Methanospirillaceae</taxon>
        <taxon>Methanospirillum</taxon>
    </lineage>
</organism>
<dbReference type="EMBL" id="CP075546">
    <property type="protein sequence ID" value="QVV88013.1"/>
    <property type="molecule type" value="Genomic_DNA"/>
</dbReference>
<comment type="pathway">
    <text evidence="1">Metabolic intermediate biosynthesis; chorismate biosynthesis; chorismate from D-erythrose 4-phosphate and phosphoenolpyruvate: step 6/7.</text>
</comment>
<evidence type="ECO:0000259" key="8">
    <source>
        <dbReference type="Pfam" id="PF00275"/>
    </source>
</evidence>
<dbReference type="PIRSF" id="PIRSF000505">
    <property type="entry name" value="EPSPS"/>
    <property type="match status" value="1"/>
</dbReference>
<feature type="binding site" evidence="7">
    <location>
        <position position="193"/>
    </location>
    <ligand>
        <name>3-phosphoshikimate</name>
        <dbReference type="ChEBI" id="CHEBI:145989"/>
    </ligand>
</feature>
<dbReference type="GO" id="GO:0005737">
    <property type="term" value="C:cytoplasm"/>
    <property type="evidence" value="ECO:0007669"/>
    <property type="project" value="UniProtKB-SubCell"/>
</dbReference>
<dbReference type="NCBIfam" id="TIGR01356">
    <property type="entry name" value="aroA"/>
    <property type="match status" value="1"/>
</dbReference>
<dbReference type="GO" id="GO:0009073">
    <property type="term" value="P:aromatic amino acid family biosynthetic process"/>
    <property type="evidence" value="ECO:0007669"/>
    <property type="project" value="UniProtKB-KW"/>
</dbReference>
<evidence type="ECO:0000256" key="6">
    <source>
        <dbReference type="ARBA" id="ARBA00044633"/>
    </source>
</evidence>
<evidence type="ECO:0000256" key="7">
    <source>
        <dbReference type="HAMAP-Rule" id="MF_00210"/>
    </source>
</evidence>
<feature type="binding site" evidence="7">
    <location>
        <position position="26"/>
    </location>
    <ligand>
        <name>3-phosphoshikimate</name>
        <dbReference type="ChEBI" id="CHEBI:145989"/>
    </ligand>
</feature>
<evidence type="ECO:0000256" key="1">
    <source>
        <dbReference type="ARBA" id="ARBA00004811"/>
    </source>
</evidence>
<feature type="binding site" evidence="7">
    <location>
        <position position="412"/>
    </location>
    <ligand>
        <name>phosphoenolpyruvate</name>
        <dbReference type="ChEBI" id="CHEBI:58702"/>
    </ligand>
</feature>
<dbReference type="GO" id="GO:0008652">
    <property type="term" value="P:amino acid biosynthetic process"/>
    <property type="evidence" value="ECO:0007669"/>
    <property type="project" value="UniProtKB-KW"/>
</dbReference>
<proteinExistence type="inferred from homology"/>
<comment type="subunit">
    <text evidence="7">Monomer.</text>
</comment>
<dbReference type="PROSITE" id="PS00885">
    <property type="entry name" value="EPSP_SYNTHASE_2"/>
    <property type="match status" value="1"/>
</dbReference>
<feature type="binding site" evidence="7">
    <location>
        <position position="346"/>
    </location>
    <ligand>
        <name>phosphoenolpyruvate</name>
        <dbReference type="ChEBI" id="CHEBI:58702"/>
    </ligand>
</feature>
<evidence type="ECO:0000313" key="9">
    <source>
        <dbReference type="EMBL" id="QVV88013.1"/>
    </source>
</evidence>
<dbReference type="RefSeq" id="WP_214418830.1">
    <property type="nucleotide sequence ID" value="NZ_CP075546.1"/>
</dbReference>
<evidence type="ECO:0000256" key="2">
    <source>
        <dbReference type="ARBA" id="ARBA00009948"/>
    </source>
</evidence>
<evidence type="ECO:0000256" key="4">
    <source>
        <dbReference type="ARBA" id="ARBA00022679"/>
    </source>
</evidence>
<feature type="binding site" evidence="7">
    <location>
        <position position="315"/>
    </location>
    <ligand>
        <name>3-phosphoshikimate</name>
        <dbReference type="ChEBI" id="CHEBI:145989"/>
    </ligand>
</feature>
<protein>
    <recommendedName>
        <fullName evidence="7">3-phosphoshikimate 1-carboxyvinyltransferase</fullName>
        <ecNumber evidence="7">2.5.1.19</ecNumber>
    </recommendedName>
    <alternativeName>
        <fullName evidence="7">5-enolpyruvylshikimate-3-phosphate synthase</fullName>
        <shortName evidence="7">EPSP synthase</shortName>
        <shortName evidence="7">EPSPS</shortName>
    </alternativeName>
</protein>
<dbReference type="GO" id="GO:0009423">
    <property type="term" value="P:chorismate biosynthetic process"/>
    <property type="evidence" value="ECO:0007669"/>
    <property type="project" value="UniProtKB-UniRule"/>
</dbReference>
<dbReference type="Gene3D" id="3.65.10.10">
    <property type="entry name" value="Enolpyruvate transferase domain"/>
    <property type="match status" value="2"/>
</dbReference>